<dbReference type="SUPFAM" id="SSF50814">
    <property type="entry name" value="Lipocalins"/>
    <property type="match status" value="1"/>
</dbReference>
<accession>A0A6M2CK96</accession>
<evidence type="ECO:0000256" key="1">
    <source>
        <dbReference type="SAM" id="SignalP"/>
    </source>
</evidence>
<dbReference type="EMBL" id="GHWJ01001295">
    <property type="protein sequence ID" value="NOV34032.1"/>
    <property type="molecule type" value="Transcribed_RNA"/>
</dbReference>
<feature type="signal peptide" evidence="1">
    <location>
        <begin position="1"/>
        <end position="18"/>
    </location>
</feature>
<proteinExistence type="predicted"/>
<dbReference type="Pfam" id="PF02098">
    <property type="entry name" value="His_binding"/>
    <property type="match status" value="1"/>
</dbReference>
<dbReference type="InterPro" id="IPR012674">
    <property type="entry name" value="Calycin"/>
</dbReference>
<evidence type="ECO:0000313" key="2">
    <source>
        <dbReference type="EMBL" id="NOV34032.1"/>
    </source>
</evidence>
<dbReference type="Gene3D" id="2.40.128.20">
    <property type="match status" value="1"/>
</dbReference>
<keyword evidence="1" id="KW-0732">Signal</keyword>
<feature type="chain" id="PRO_5026989644" evidence="1">
    <location>
        <begin position="19"/>
        <end position="196"/>
    </location>
</feature>
<sequence>MRPETAVLLLSQILLTFGDKFYPELRSDLQQFQDSSRCYPDIGEWYMIYRNYNYDPDFGGTAKCVKYSRYGTYQNFTTPSAFSYGQGVTGTVKGEMTLTPAACYSARNSVGFVPYNNTGDVIEEKYQVIYTDCDTCFVFRHLYVNDGYGCTLWRRTSTFHQPGDCCEFIYDENCGTSPKYQIYLPSCDPRLGMPGV</sequence>
<dbReference type="GO" id="GO:0043176">
    <property type="term" value="F:amine binding"/>
    <property type="evidence" value="ECO:0007669"/>
    <property type="project" value="InterPro"/>
</dbReference>
<dbReference type="GO" id="GO:0030682">
    <property type="term" value="P:symbiont-mediated perturbation of host defenses"/>
    <property type="evidence" value="ECO:0007669"/>
    <property type="project" value="InterPro"/>
</dbReference>
<organism evidence="2">
    <name type="scientific">Rhipicephalus microplus</name>
    <name type="common">Cattle tick</name>
    <name type="synonym">Boophilus microplus</name>
    <dbReference type="NCBI Taxonomy" id="6941"/>
    <lineage>
        <taxon>Eukaryota</taxon>
        <taxon>Metazoa</taxon>
        <taxon>Ecdysozoa</taxon>
        <taxon>Arthropoda</taxon>
        <taxon>Chelicerata</taxon>
        <taxon>Arachnida</taxon>
        <taxon>Acari</taxon>
        <taxon>Parasitiformes</taxon>
        <taxon>Ixodida</taxon>
        <taxon>Ixodoidea</taxon>
        <taxon>Ixodidae</taxon>
        <taxon>Rhipicephalinae</taxon>
        <taxon>Rhipicephalus</taxon>
        <taxon>Boophilus</taxon>
    </lineage>
</organism>
<dbReference type="OrthoDB" id="6499942at2759"/>
<protein>
    <submittedName>
        <fullName evidence="2">Putative licpodalin-4 1</fullName>
    </submittedName>
</protein>
<reference evidence="2" key="1">
    <citation type="submission" date="2019-09" db="EMBL/GenBank/DDBJ databases">
        <title>Organ-specific transcriptomic study of the physiology of the cattle tick, Rhipicephalus microplus.</title>
        <authorList>
            <person name="Tirloni L."/>
            <person name="Braz G."/>
            <person name="Gandara A.C.P."/>
            <person name="Sabadin G.A."/>
            <person name="da Silva R.M."/>
            <person name="Guizzo M.G."/>
            <person name="Machado J.A."/>
            <person name="Costa E.P."/>
            <person name="Gomes H.F."/>
            <person name="Moraes J."/>
            <person name="Mota M.B.S."/>
            <person name="Mesquita R.D."/>
            <person name="Alvarenga P.H."/>
            <person name="Alves F."/>
            <person name="Seixas A."/>
            <person name="da Fonseca R.N."/>
            <person name="Fogaca A."/>
            <person name="Logullo C."/>
            <person name="Tanaka A."/>
            <person name="Daffre S."/>
            <person name="Termignoni C."/>
            <person name="Vaz I.S.Jr."/>
            <person name="Oliveira P.L."/>
            <person name="Ribeiro J.M."/>
        </authorList>
    </citation>
    <scope>NUCLEOTIDE SEQUENCE</scope>
    <source>
        <strain evidence="2">Porto Alegre</strain>
    </source>
</reference>
<dbReference type="InterPro" id="IPR002970">
    <property type="entry name" value="Tick_his-bd"/>
</dbReference>
<name>A0A6M2CK96_RHIMP</name>
<dbReference type="AlphaFoldDB" id="A0A6M2CK96"/>
<dbReference type="VEuPathDB" id="VectorBase:LOC119164025"/>